<organism evidence="1 2">
    <name type="scientific">Gymnopilus junonius</name>
    <name type="common">Spectacular rustgill mushroom</name>
    <name type="synonym">Gymnopilus spectabilis subsp. junonius</name>
    <dbReference type="NCBI Taxonomy" id="109634"/>
    <lineage>
        <taxon>Eukaryota</taxon>
        <taxon>Fungi</taxon>
        <taxon>Dikarya</taxon>
        <taxon>Basidiomycota</taxon>
        <taxon>Agaricomycotina</taxon>
        <taxon>Agaricomycetes</taxon>
        <taxon>Agaricomycetidae</taxon>
        <taxon>Agaricales</taxon>
        <taxon>Agaricineae</taxon>
        <taxon>Hymenogastraceae</taxon>
        <taxon>Gymnopilus</taxon>
    </lineage>
</organism>
<accession>A0A9P5NX17</accession>
<sequence>MVKEWANLFRGLNKGQLEELARSFAFENCVEREDLNKALNIHNFSYLKGFRPNYTM</sequence>
<protein>
    <submittedName>
        <fullName evidence="1">Uncharacterized protein</fullName>
    </submittedName>
</protein>
<reference evidence="1" key="1">
    <citation type="submission" date="2020-11" db="EMBL/GenBank/DDBJ databases">
        <authorList>
            <consortium name="DOE Joint Genome Institute"/>
            <person name="Ahrendt S."/>
            <person name="Riley R."/>
            <person name="Andreopoulos W."/>
            <person name="LaButti K."/>
            <person name="Pangilinan J."/>
            <person name="Ruiz-duenas F.J."/>
            <person name="Barrasa J.M."/>
            <person name="Sanchez-Garcia M."/>
            <person name="Camarero S."/>
            <person name="Miyauchi S."/>
            <person name="Serrano A."/>
            <person name="Linde D."/>
            <person name="Babiker R."/>
            <person name="Drula E."/>
            <person name="Ayuso-Fernandez I."/>
            <person name="Pacheco R."/>
            <person name="Padilla G."/>
            <person name="Ferreira P."/>
            <person name="Barriuso J."/>
            <person name="Kellner H."/>
            <person name="Castanera R."/>
            <person name="Alfaro M."/>
            <person name="Ramirez L."/>
            <person name="Pisabarro A.G."/>
            <person name="Kuo A."/>
            <person name="Tritt A."/>
            <person name="Lipzen A."/>
            <person name="He G."/>
            <person name="Yan M."/>
            <person name="Ng V."/>
            <person name="Cullen D."/>
            <person name="Martin F."/>
            <person name="Rosso M.-N."/>
            <person name="Henrissat B."/>
            <person name="Hibbett D."/>
            <person name="Martinez A.T."/>
            <person name="Grigoriev I.V."/>
        </authorList>
    </citation>
    <scope>NUCLEOTIDE SEQUENCE</scope>
    <source>
        <strain evidence="1">AH 44721</strain>
    </source>
</reference>
<comment type="caution">
    <text evidence="1">The sequence shown here is derived from an EMBL/GenBank/DDBJ whole genome shotgun (WGS) entry which is preliminary data.</text>
</comment>
<proteinExistence type="predicted"/>
<dbReference type="AlphaFoldDB" id="A0A9P5NX17"/>
<evidence type="ECO:0000313" key="1">
    <source>
        <dbReference type="EMBL" id="KAF8912128.1"/>
    </source>
</evidence>
<gene>
    <name evidence="1" type="ORF">CPB84DRAFT_1761328</name>
</gene>
<dbReference type="Proteomes" id="UP000724874">
    <property type="component" value="Unassembled WGS sequence"/>
</dbReference>
<name>A0A9P5NX17_GYMJU</name>
<evidence type="ECO:0000313" key="2">
    <source>
        <dbReference type="Proteomes" id="UP000724874"/>
    </source>
</evidence>
<dbReference type="OrthoDB" id="1887033at2759"/>
<keyword evidence="2" id="KW-1185">Reference proteome</keyword>
<dbReference type="EMBL" id="JADNYJ010000003">
    <property type="protein sequence ID" value="KAF8912128.1"/>
    <property type="molecule type" value="Genomic_DNA"/>
</dbReference>